<reference evidence="3" key="2">
    <citation type="journal article" date="2018" name="BMC Genomics">
        <title>Genomic insights into host adaptation between the wheat stripe rust pathogen (Puccinia striiformis f. sp. tritici) and the barley stripe rust pathogen (Puccinia striiformis f. sp. hordei).</title>
        <authorList>
            <person name="Xia C."/>
            <person name="Wang M."/>
            <person name="Yin C."/>
            <person name="Cornejo O.E."/>
            <person name="Hulbert S.H."/>
            <person name="Chen X."/>
        </authorList>
    </citation>
    <scope>NUCLEOTIDE SEQUENCE [LARGE SCALE GENOMIC DNA]</scope>
    <source>
        <strain evidence="3">93TX-2</strain>
    </source>
</reference>
<dbReference type="PANTHER" id="PTHR40465:SF1">
    <property type="entry name" value="DUF6534 DOMAIN-CONTAINING PROTEIN"/>
    <property type="match status" value="1"/>
</dbReference>
<evidence type="ECO:0000313" key="3">
    <source>
        <dbReference type="Proteomes" id="UP000238274"/>
    </source>
</evidence>
<organism evidence="2 3">
    <name type="scientific">Puccinia striiformis</name>
    <dbReference type="NCBI Taxonomy" id="27350"/>
    <lineage>
        <taxon>Eukaryota</taxon>
        <taxon>Fungi</taxon>
        <taxon>Dikarya</taxon>
        <taxon>Basidiomycota</taxon>
        <taxon>Pucciniomycotina</taxon>
        <taxon>Pucciniomycetes</taxon>
        <taxon>Pucciniales</taxon>
        <taxon>Pucciniaceae</taxon>
        <taxon>Puccinia</taxon>
    </lineage>
</organism>
<feature type="transmembrane region" description="Helical" evidence="1">
    <location>
        <begin position="44"/>
        <end position="65"/>
    </location>
</feature>
<evidence type="ECO:0000313" key="2">
    <source>
        <dbReference type="EMBL" id="POW07254.1"/>
    </source>
</evidence>
<sequence>MGFWTYWLLSSRVSPHPNDSIIASSISVVQIFCAHCVDLLSNQCIIVPGFIGFGALFQLVWAFGATKKVFQIQFFQGFQVWTYGVASWLGGAAVTDLFITTILVWILLNSKRGI</sequence>
<dbReference type="OrthoDB" id="2535105at2759"/>
<feature type="transmembrane region" description="Helical" evidence="1">
    <location>
        <begin position="20"/>
        <end position="37"/>
    </location>
</feature>
<dbReference type="VEuPathDB" id="FungiDB:PSTT_10988"/>
<dbReference type="AlphaFoldDB" id="A0A2S4VCM3"/>
<evidence type="ECO:0000256" key="1">
    <source>
        <dbReference type="SAM" id="Phobius"/>
    </source>
</evidence>
<proteinExistence type="predicted"/>
<dbReference type="EMBL" id="PKSM01000149">
    <property type="protein sequence ID" value="POW07254.1"/>
    <property type="molecule type" value="Genomic_DNA"/>
</dbReference>
<name>A0A2S4VCM3_9BASI</name>
<keyword evidence="3" id="KW-1185">Reference proteome</keyword>
<gene>
    <name evidence="2" type="ORF">PSHT_10041</name>
</gene>
<protein>
    <submittedName>
        <fullName evidence="2">Uncharacterized protein</fullName>
    </submittedName>
</protein>
<dbReference type="Proteomes" id="UP000238274">
    <property type="component" value="Unassembled WGS sequence"/>
</dbReference>
<keyword evidence="1" id="KW-0812">Transmembrane</keyword>
<feature type="non-terminal residue" evidence="2">
    <location>
        <position position="114"/>
    </location>
</feature>
<reference evidence="2 3" key="1">
    <citation type="submission" date="2017-12" db="EMBL/GenBank/DDBJ databases">
        <title>Gene loss provides genomic basis for host adaptation in cereal stripe rust fungi.</title>
        <authorList>
            <person name="Xia C."/>
        </authorList>
    </citation>
    <scope>NUCLEOTIDE SEQUENCE [LARGE SCALE GENOMIC DNA]</scope>
    <source>
        <strain evidence="2 3">93TX-2</strain>
    </source>
</reference>
<feature type="transmembrane region" description="Helical" evidence="1">
    <location>
        <begin position="85"/>
        <end position="108"/>
    </location>
</feature>
<keyword evidence="1" id="KW-1133">Transmembrane helix</keyword>
<keyword evidence="1" id="KW-0472">Membrane</keyword>
<reference evidence="3" key="3">
    <citation type="journal article" date="2018" name="Mol. Plant Microbe Interact.">
        <title>Genome sequence resources for the wheat stripe rust pathogen (Puccinia striiformis f. sp. tritici) and the barley stripe rust pathogen (Puccinia striiformis f. sp. hordei).</title>
        <authorList>
            <person name="Xia C."/>
            <person name="Wang M."/>
            <person name="Yin C."/>
            <person name="Cornejo O.E."/>
            <person name="Hulbert S.H."/>
            <person name="Chen X."/>
        </authorList>
    </citation>
    <scope>NUCLEOTIDE SEQUENCE [LARGE SCALE GENOMIC DNA]</scope>
    <source>
        <strain evidence="3">93TX-2</strain>
    </source>
</reference>
<dbReference type="VEuPathDB" id="FungiDB:PSHT_10041"/>
<dbReference type="PANTHER" id="PTHR40465">
    <property type="entry name" value="CHROMOSOME 1, WHOLE GENOME SHOTGUN SEQUENCE"/>
    <property type="match status" value="1"/>
</dbReference>
<accession>A0A2S4VCM3</accession>
<comment type="caution">
    <text evidence="2">The sequence shown here is derived from an EMBL/GenBank/DDBJ whole genome shotgun (WGS) entry which is preliminary data.</text>
</comment>